<protein>
    <recommendedName>
        <fullName evidence="2">2TM domain-containing protein</fullName>
    </recommendedName>
</protein>
<dbReference type="EMBL" id="QTJU01000001">
    <property type="protein sequence ID" value="RFM29813.1"/>
    <property type="molecule type" value="Genomic_DNA"/>
</dbReference>
<dbReference type="InterPro" id="IPR025698">
    <property type="entry name" value="2TM_dom"/>
</dbReference>
<evidence type="ECO:0000313" key="3">
    <source>
        <dbReference type="EMBL" id="RFM29813.1"/>
    </source>
</evidence>
<keyword evidence="1" id="KW-0472">Membrane</keyword>
<proteinExistence type="predicted"/>
<feature type="transmembrane region" description="Helical" evidence="1">
    <location>
        <begin position="57"/>
        <end position="76"/>
    </location>
</feature>
<name>A0A3E1NPH1_9BACT</name>
<reference evidence="3 4" key="1">
    <citation type="submission" date="2018-08" db="EMBL/GenBank/DDBJ databases">
        <title>Chitinophagaceae sp. K23C18032701, a novel bacterium isolated from forest soil.</title>
        <authorList>
            <person name="Wang C."/>
        </authorList>
    </citation>
    <scope>NUCLEOTIDE SEQUENCE [LARGE SCALE GENOMIC DNA]</scope>
    <source>
        <strain evidence="3 4">K23C18032701</strain>
    </source>
</reference>
<evidence type="ECO:0000313" key="4">
    <source>
        <dbReference type="Proteomes" id="UP000261284"/>
    </source>
</evidence>
<gene>
    <name evidence="3" type="ORF">DXN05_02215</name>
</gene>
<dbReference type="AlphaFoldDB" id="A0A3E1NPH1"/>
<dbReference type="OrthoDB" id="8965954at2"/>
<keyword evidence="1" id="KW-1133">Transmembrane helix</keyword>
<feature type="domain" description="2TM" evidence="2">
    <location>
        <begin position="24"/>
        <end position="88"/>
    </location>
</feature>
<keyword evidence="4" id="KW-1185">Reference proteome</keyword>
<evidence type="ECO:0000259" key="2">
    <source>
        <dbReference type="Pfam" id="PF13239"/>
    </source>
</evidence>
<evidence type="ECO:0000256" key="1">
    <source>
        <dbReference type="SAM" id="Phobius"/>
    </source>
</evidence>
<comment type="caution">
    <text evidence="3">The sequence shown here is derived from an EMBL/GenBank/DDBJ whole genome shotgun (WGS) entry which is preliminary data.</text>
</comment>
<sequence length="102" mass="11930">MPSSNINIDVMQTQQQDDRLWKVAKKRAAFKIALTVYVLVNALEVAVWYFTTGPYGYFWPIWSMLGWGLGIAMQYVQAYHGNTLFSTEEEYKRLVEQEDKQL</sequence>
<dbReference type="Pfam" id="PF13239">
    <property type="entry name" value="2TM"/>
    <property type="match status" value="1"/>
</dbReference>
<keyword evidence="1" id="KW-0812">Transmembrane</keyword>
<organism evidence="3 4">
    <name type="scientific">Deminuibacter soli</name>
    <dbReference type="NCBI Taxonomy" id="2291815"/>
    <lineage>
        <taxon>Bacteria</taxon>
        <taxon>Pseudomonadati</taxon>
        <taxon>Bacteroidota</taxon>
        <taxon>Chitinophagia</taxon>
        <taxon>Chitinophagales</taxon>
        <taxon>Chitinophagaceae</taxon>
        <taxon>Deminuibacter</taxon>
    </lineage>
</organism>
<accession>A0A3E1NPH1</accession>
<dbReference type="Proteomes" id="UP000261284">
    <property type="component" value="Unassembled WGS sequence"/>
</dbReference>
<feature type="transmembrane region" description="Helical" evidence="1">
    <location>
        <begin position="28"/>
        <end position="51"/>
    </location>
</feature>